<dbReference type="PANTHER" id="PTHR43300">
    <property type="entry name" value="ACETYLTRANSFERASE"/>
    <property type="match status" value="1"/>
</dbReference>
<feature type="binding site" evidence="2">
    <location>
        <position position="70"/>
    </location>
    <ligand>
        <name>substrate</name>
    </ligand>
</feature>
<gene>
    <name evidence="4" type="ORF">BZARG_2423</name>
</gene>
<reference evidence="4 5" key="1">
    <citation type="journal article" date="2008" name="Int. J. Syst. Evol. Microbiol.">
        <title>Bizionia argentinensis sp. nov., isolated from surface marine water in Antarctica.</title>
        <authorList>
            <person name="Bercovich A."/>
            <person name="Vazquez S.C."/>
            <person name="Yankilevich P."/>
            <person name="Coria S.H."/>
            <person name="Foti M."/>
            <person name="Hernandez E."/>
            <person name="Vidal A."/>
            <person name="Ruberto L."/>
            <person name="Melo C."/>
            <person name="Marenssi S."/>
            <person name="Criscuolo M."/>
            <person name="Memoli M."/>
            <person name="Arguelles M."/>
            <person name="Mac Cormack W.P."/>
        </authorList>
    </citation>
    <scope>NUCLEOTIDE SEQUENCE [LARGE SCALE GENOMIC DNA]</scope>
    <source>
        <strain evidence="4 5">JUB59</strain>
    </source>
</reference>
<dbReference type="PANTHER" id="PTHR43300:SF7">
    <property type="entry name" value="UDP-N-ACETYLBACILLOSAMINE N-ACETYLTRANSFERASE"/>
    <property type="match status" value="1"/>
</dbReference>
<dbReference type="InterPro" id="IPR041561">
    <property type="entry name" value="PglD_N"/>
</dbReference>
<accession>G2EF50</accession>
<dbReference type="RefSeq" id="WP_008638211.1">
    <property type="nucleotide sequence ID" value="NZ_AFXZ01000037.1"/>
</dbReference>
<feature type="domain" description="PglD N-terminal" evidence="3">
    <location>
        <begin position="5"/>
        <end position="82"/>
    </location>
</feature>
<evidence type="ECO:0000313" key="4">
    <source>
        <dbReference type="EMBL" id="EGV42969.1"/>
    </source>
</evidence>
<keyword evidence="4" id="KW-0808">Transferase</keyword>
<dbReference type="GO" id="GO:0016740">
    <property type="term" value="F:transferase activity"/>
    <property type="evidence" value="ECO:0007669"/>
    <property type="project" value="UniProtKB-KW"/>
</dbReference>
<dbReference type="CDD" id="cd03360">
    <property type="entry name" value="LbH_AT_putative"/>
    <property type="match status" value="1"/>
</dbReference>
<organism evidence="4 5">
    <name type="scientific">Bizionia argentinensis JUB59</name>
    <dbReference type="NCBI Taxonomy" id="1046627"/>
    <lineage>
        <taxon>Bacteria</taxon>
        <taxon>Pseudomonadati</taxon>
        <taxon>Bacteroidota</taxon>
        <taxon>Flavobacteriia</taxon>
        <taxon>Flavobacteriales</taxon>
        <taxon>Flavobacteriaceae</taxon>
        <taxon>Bizionia</taxon>
    </lineage>
</organism>
<keyword evidence="5" id="KW-1185">Reference proteome</keyword>
<evidence type="ECO:0000259" key="3">
    <source>
        <dbReference type="Pfam" id="PF17836"/>
    </source>
</evidence>
<name>G2EF50_9FLAO</name>
<protein>
    <submittedName>
        <fullName evidence="4">Acetyltransferase</fullName>
    </submittedName>
</protein>
<evidence type="ECO:0000256" key="1">
    <source>
        <dbReference type="ARBA" id="ARBA00007274"/>
    </source>
</evidence>
<dbReference type="InterPro" id="IPR011004">
    <property type="entry name" value="Trimer_LpxA-like_sf"/>
</dbReference>
<dbReference type="InterPro" id="IPR050179">
    <property type="entry name" value="Trans_hexapeptide_repeat"/>
</dbReference>
<dbReference type="SUPFAM" id="SSF51161">
    <property type="entry name" value="Trimeric LpxA-like enzymes"/>
    <property type="match status" value="1"/>
</dbReference>
<dbReference type="STRING" id="1046627.BZARG_2423"/>
<sequence>MKKEIYLLGVGNYTEVIIELAQDCDYEVKGLYHYSSDRVGETVFGVEIIGTTENLLQQDITGKNFAVTMGDNKIRNDIASKLRDRGALTPNLIHPQAFISNSAILGQGCLIHLNTKISTKCVLGNDCILDFNCYMAHHSVLKDACYMSSFAMVGSYSVVGKRTLLGMNSLIMPLSITLGNDCLIAAKSNVTKSFPDNCVLVGNPARKTN</sequence>
<evidence type="ECO:0000256" key="2">
    <source>
        <dbReference type="PIRSR" id="PIRSR620019-2"/>
    </source>
</evidence>
<proteinExistence type="inferred from homology"/>
<dbReference type="InterPro" id="IPR020019">
    <property type="entry name" value="AcTrfase_PglD-like"/>
</dbReference>
<comment type="caution">
    <text evidence="4">The sequence shown here is derived from an EMBL/GenBank/DDBJ whole genome shotgun (WGS) entry which is preliminary data.</text>
</comment>
<dbReference type="AlphaFoldDB" id="G2EF50"/>
<dbReference type="OrthoDB" id="708224at2"/>
<evidence type="ECO:0000313" key="5">
    <source>
        <dbReference type="Proteomes" id="UP000003730"/>
    </source>
</evidence>
<dbReference type="Gene3D" id="3.40.50.20">
    <property type="match status" value="1"/>
</dbReference>
<comment type="similarity">
    <text evidence="1">Belongs to the transferase hexapeptide repeat family.</text>
</comment>
<dbReference type="Proteomes" id="UP000003730">
    <property type="component" value="Unassembled WGS sequence"/>
</dbReference>
<dbReference type="eggNOG" id="COG0110">
    <property type="taxonomic scope" value="Bacteria"/>
</dbReference>
<dbReference type="Gene3D" id="2.160.10.10">
    <property type="entry name" value="Hexapeptide repeat proteins"/>
    <property type="match status" value="1"/>
</dbReference>
<dbReference type="Pfam" id="PF17836">
    <property type="entry name" value="PglD_N"/>
    <property type="match status" value="1"/>
</dbReference>
<dbReference type="EMBL" id="AFXZ01000037">
    <property type="protein sequence ID" value="EGV42969.1"/>
    <property type="molecule type" value="Genomic_DNA"/>
</dbReference>